<dbReference type="PANTHER" id="PTHR47268">
    <property type="entry name" value="ACYLPHOSPHATASE"/>
    <property type="match status" value="1"/>
</dbReference>
<dbReference type="PROSITE" id="PS51160">
    <property type="entry name" value="ACYLPHOSPHATASE_3"/>
    <property type="match status" value="1"/>
</dbReference>
<dbReference type="Proteomes" id="UP000184432">
    <property type="component" value="Unassembled WGS sequence"/>
</dbReference>
<dbReference type="InterPro" id="IPR001792">
    <property type="entry name" value="Acylphosphatase-like_dom"/>
</dbReference>
<sequence length="90" mass="10556">MTKHYNITVKGIVQGVWYRKNTQDKARELEIKGFVKNLPNGDVYLEAEGNEQQLKLLLDWCAIGPEHARVEHVSFEEADLKSFRHFEIER</sequence>
<gene>
    <name evidence="7" type="ORF">SAMN04488508_107221</name>
</gene>
<proteinExistence type="inferred from homology"/>
<dbReference type="RefSeq" id="WP_073318255.1">
    <property type="nucleotide sequence ID" value="NZ_FQYP01000007.1"/>
</dbReference>
<dbReference type="AlphaFoldDB" id="A0A1M6IAK5"/>
<evidence type="ECO:0000256" key="4">
    <source>
        <dbReference type="PROSITE-ProRule" id="PRU00520"/>
    </source>
</evidence>
<dbReference type="Pfam" id="PF00708">
    <property type="entry name" value="Acylphosphatase"/>
    <property type="match status" value="1"/>
</dbReference>
<dbReference type="InterPro" id="IPR017968">
    <property type="entry name" value="Acylphosphatase_CS"/>
</dbReference>
<feature type="active site" evidence="4">
    <location>
        <position position="19"/>
    </location>
</feature>
<comment type="similarity">
    <text evidence="1 5">Belongs to the acylphosphatase family.</text>
</comment>
<protein>
    <recommendedName>
        <fullName evidence="2 4">acylphosphatase</fullName>
        <ecNumber evidence="2 4">3.6.1.7</ecNumber>
    </recommendedName>
</protein>
<keyword evidence="8" id="KW-1185">Reference proteome</keyword>
<reference evidence="8" key="1">
    <citation type="submission" date="2016-11" db="EMBL/GenBank/DDBJ databases">
        <authorList>
            <person name="Varghese N."/>
            <person name="Submissions S."/>
        </authorList>
    </citation>
    <scope>NUCLEOTIDE SEQUENCE [LARGE SCALE GENOMIC DNA]</scope>
    <source>
        <strain evidence="8">DSM 22623</strain>
    </source>
</reference>
<comment type="catalytic activity">
    <reaction evidence="3 4">
        <text>an acyl phosphate + H2O = a carboxylate + phosphate + H(+)</text>
        <dbReference type="Rhea" id="RHEA:14965"/>
        <dbReference type="ChEBI" id="CHEBI:15377"/>
        <dbReference type="ChEBI" id="CHEBI:15378"/>
        <dbReference type="ChEBI" id="CHEBI:29067"/>
        <dbReference type="ChEBI" id="CHEBI:43474"/>
        <dbReference type="ChEBI" id="CHEBI:59918"/>
        <dbReference type="EC" id="3.6.1.7"/>
    </reaction>
</comment>
<dbReference type="STRING" id="570521.SAMN04488508_107221"/>
<evidence type="ECO:0000256" key="5">
    <source>
        <dbReference type="RuleBase" id="RU004168"/>
    </source>
</evidence>
<dbReference type="EMBL" id="FQYP01000007">
    <property type="protein sequence ID" value="SHJ31464.1"/>
    <property type="molecule type" value="Genomic_DNA"/>
</dbReference>
<dbReference type="Gene3D" id="3.30.70.100">
    <property type="match status" value="1"/>
</dbReference>
<evidence type="ECO:0000256" key="2">
    <source>
        <dbReference type="ARBA" id="ARBA00012150"/>
    </source>
</evidence>
<dbReference type="PROSITE" id="PS00151">
    <property type="entry name" value="ACYLPHOSPHATASE_2"/>
    <property type="match status" value="1"/>
</dbReference>
<dbReference type="EC" id="3.6.1.7" evidence="2 4"/>
<dbReference type="OrthoDB" id="9808093at2"/>
<evidence type="ECO:0000313" key="8">
    <source>
        <dbReference type="Proteomes" id="UP000184432"/>
    </source>
</evidence>
<evidence type="ECO:0000256" key="3">
    <source>
        <dbReference type="ARBA" id="ARBA00047645"/>
    </source>
</evidence>
<dbReference type="InterPro" id="IPR036046">
    <property type="entry name" value="Acylphosphatase-like_dom_sf"/>
</dbReference>
<accession>A0A1M6IAK5</accession>
<organism evidence="7 8">
    <name type="scientific">Aquimarina spongiae</name>
    <dbReference type="NCBI Taxonomy" id="570521"/>
    <lineage>
        <taxon>Bacteria</taxon>
        <taxon>Pseudomonadati</taxon>
        <taxon>Bacteroidota</taxon>
        <taxon>Flavobacteriia</taxon>
        <taxon>Flavobacteriales</taxon>
        <taxon>Flavobacteriaceae</taxon>
        <taxon>Aquimarina</taxon>
    </lineage>
</organism>
<dbReference type="PANTHER" id="PTHR47268:SF4">
    <property type="entry name" value="ACYLPHOSPHATASE"/>
    <property type="match status" value="1"/>
</dbReference>
<dbReference type="InterPro" id="IPR020456">
    <property type="entry name" value="Acylphosphatase"/>
</dbReference>
<dbReference type="GO" id="GO:0003998">
    <property type="term" value="F:acylphosphatase activity"/>
    <property type="evidence" value="ECO:0007669"/>
    <property type="project" value="UniProtKB-EC"/>
</dbReference>
<dbReference type="SUPFAM" id="SSF54975">
    <property type="entry name" value="Acylphosphatase/BLUF domain-like"/>
    <property type="match status" value="1"/>
</dbReference>
<evidence type="ECO:0000313" key="7">
    <source>
        <dbReference type="EMBL" id="SHJ31464.1"/>
    </source>
</evidence>
<name>A0A1M6IAK5_9FLAO</name>
<feature type="active site" evidence="4">
    <location>
        <position position="37"/>
    </location>
</feature>
<evidence type="ECO:0000256" key="1">
    <source>
        <dbReference type="ARBA" id="ARBA00005614"/>
    </source>
</evidence>
<keyword evidence="4" id="KW-0378">Hydrolase</keyword>
<feature type="domain" description="Acylphosphatase-like" evidence="6">
    <location>
        <begin position="4"/>
        <end position="90"/>
    </location>
</feature>
<evidence type="ECO:0000259" key="6">
    <source>
        <dbReference type="PROSITE" id="PS51160"/>
    </source>
</evidence>